<dbReference type="InterPro" id="IPR006094">
    <property type="entry name" value="Oxid_FAD_bind_N"/>
</dbReference>
<dbReference type="PROSITE" id="PS00862">
    <property type="entry name" value="OX2_COVAL_FAD"/>
    <property type="match status" value="1"/>
</dbReference>
<dbReference type="GO" id="GO:0071949">
    <property type="term" value="F:FAD binding"/>
    <property type="evidence" value="ECO:0007669"/>
    <property type="project" value="InterPro"/>
</dbReference>
<reference evidence="8" key="1">
    <citation type="submission" date="2016-10" db="EMBL/GenBank/DDBJ databases">
        <authorList>
            <person name="Varghese N."/>
            <person name="Submissions S."/>
        </authorList>
    </citation>
    <scope>NUCLEOTIDE SEQUENCE [LARGE SCALE GENOMIC DNA]</scope>
    <source>
        <strain evidence="8">DSM 44675</strain>
    </source>
</reference>
<evidence type="ECO:0000256" key="1">
    <source>
        <dbReference type="ARBA" id="ARBA00001974"/>
    </source>
</evidence>
<dbReference type="Gene3D" id="3.30.465.10">
    <property type="match status" value="1"/>
</dbReference>
<accession>A0A1H7U6A1</accession>
<dbReference type="AlphaFoldDB" id="A0A1H7U6A1"/>
<gene>
    <name evidence="7" type="ORF">SAMN05444583_11769</name>
</gene>
<keyword evidence="3" id="KW-0285">Flavoprotein</keyword>
<dbReference type="InterPro" id="IPR016166">
    <property type="entry name" value="FAD-bd_PCMH"/>
</dbReference>
<dbReference type="InterPro" id="IPR016167">
    <property type="entry name" value="FAD-bd_PCMH_sub1"/>
</dbReference>
<dbReference type="RefSeq" id="WP_245816345.1">
    <property type="nucleotide sequence ID" value="NZ_FOAW01000017.1"/>
</dbReference>
<dbReference type="Gene3D" id="3.40.462.20">
    <property type="match status" value="1"/>
</dbReference>
<evidence type="ECO:0000313" key="7">
    <source>
        <dbReference type="EMBL" id="SEL92265.1"/>
    </source>
</evidence>
<evidence type="ECO:0000256" key="3">
    <source>
        <dbReference type="ARBA" id="ARBA00022630"/>
    </source>
</evidence>
<dbReference type="InterPro" id="IPR050416">
    <property type="entry name" value="FAD-linked_Oxidoreductase"/>
</dbReference>
<protein>
    <submittedName>
        <fullName evidence="7">FAD/FMN-containing dehydrogenase</fullName>
    </submittedName>
</protein>
<proteinExistence type="inferred from homology"/>
<dbReference type="PANTHER" id="PTHR42973">
    <property type="entry name" value="BINDING OXIDOREDUCTASE, PUTATIVE (AFU_ORTHOLOGUE AFUA_1G17690)-RELATED"/>
    <property type="match status" value="1"/>
</dbReference>
<feature type="domain" description="FAD-binding PCMH-type" evidence="6">
    <location>
        <begin position="46"/>
        <end position="214"/>
    </location>
</feature>
<evidence type="ECO:0000256" key="2">
    <source>
        <dbReference type="ARBA" id="ARBA00005466"/>
    </source>
</evidence>
<keyword evidence="4" id="KW-0274">FAD</keyword>
<evidence type="ECO:0000313" key="8">
    <source>
        <dbReference type="Proteomes" id="UP000198677"/>
    </source>
</evidence>
<keyword evidence="5" id="KW-0560">Oxidoreductase</keyword>
<organism evidence="7 8">
    <name type="scientific">Rhodococcus maanshanensis</name>
    <dbReference type="NCBI Taxonomy" id="183556"/>
    <lineage>
        <taxon>Bacteria</taxon>
        <taxon>Bacillati</taxon>
        <taxon>Actinomycetota</taxon>
        <taxon>Actinomycetes</taxon>
        <taxon>Mycobacteriales</taxon>
        <taxon>Nocardiaceae</taxon>
        <taxon>Rhodococcus</taxon>
    </lineage>
</organism>
<evidence type="ECO:0000256" key="5">
    <source>
        <dbReference type="ARBA" id="ARBA00023002"/>
    </source>
</evidence>
<dbReference type="EMBL" id="FOAW01000017">
    <property type="protein sequence ID" value="SEL92265.1"/>
    <property type="molecule type" value="Genomic_DNA"/>
</dbReference>
<evidence type="ECO:0000256" key="4">
    <source>
        <dbReference type="ARBA" id="ARBA00022827"/>
    </source>
</evidence>
<dbReference type="GO" id="GO:0016491">
    <property type="term" value="F:oxidoreductase activity"/>
    <property type="evidence" value="ECO:0007669"/>
    <property type="project" value="UniProtKB-KW"/>
</dbReference>
<dbReference type="PANTHER" id="PTHR42973:SF39">
    <property type="entry name" value="FAD-BINDING PCMH-TYPE DOMAIN-CONTAINING PROTEIN"/>
    <property type="match status" value="1"/>
</dbReference>
<comment type="similarity">
    <text evidence="2">Belongs to the oxygen-dependent FAD-linked oxidoreductase family.</text>
</comment>
<keyword evidence="8" id="KW-1185">Reference proteome</keyword>
<evidence type="ECO:0000259" key="6">
    <source>
        <dbReference type="PROSITE" id="PS51387"/>
    </source>
</evidence>
<dbReference type="InterPro" id="IPR016169">
    <property type="entry name" value="FAD-bd_PCMH_sub2"/>
</dbReference>
<comment type="cofactor">
    <cofactor evidence="1">
        <name>FAD</name>
        <dbReference type="ChEBI" id="CHEBI:57692"/>
    </cofactor>
</comment>
<dbReference type="InterPro" id="IPR006093">
    <property type="entry name" value="Oxy_OxRdtase_FAD_BS"/>
</dbReference>
<name>A0A1H7U6A1_9NOCA</name>
<dbReference type="Gene3D" id="3.30.43.10">
    <property type="entry name" value="Uridine Diphospho-n-acetylenolpyruvylglucosamine Reductase, domain 2"/>
    <property type="match status" value="1"/>
</dbReference>
<dbReference type="InterPro" id="IPR036318">
    <property type="entry name" value="FAD-bd_PCMH-like_sf"/>
</dbReference>
<dbReference type="PROSITE" id="PS51387">
    <property type="entry name" value="FAD_PCMH"/>
    <property type="match status" value="1"/>
</dbReference>
<dbReference type="Pfam" id="PF01565">
    <property type="entry name" value="FAD_binding_4"/>
    <property type="match status" value="1"/>
</dbReference>
<dbReference type="Proteomes" id="UP000198677">
    <property type="component" value="Unassembled WGS sequence"/>
</dbReference>
<sequence length="465" mass="47778">MSTSIEESSPVLPSLVERLSAATAGPVHAQGSGGFDLSVAGFNTVTVHRPAAVLVASSAADVAAAVGVAAAAGMSVAVQSTGHGAAPTGPETILINTRLLDSIVIDQQAGTATVGAGVRWQQVLDAASPHGLAGLCGSGTEVGVVGYTLGGGIGPVARTFGFAADHVTEIEVVTADGRLRRVSETSEPDLFWALRGGGAAFGIVTQITFRLFPVQTVHAGGMFFDILDAPRVLHGWRDWVHRIPESVSSSVAVVNFPPLPALPEALRGRTVLHVRFAHVSETEDGEALLAPLRDLAEPIIDTVTEIMYADLGSIHADPTDPMPGAERSLLLRELPAEAIDEFLATVGPAGGLPLVLAEIRAMGGALACGAEVPNAVAGRDAAFSLFAVGVLAPPIADVVPGALESVLAAMQPWGTGGALMNFAGGAEGAPADRVRAAWGPQDLRRLSEIRDRFDPSRLFGAAARW</sequence>
<dbReference type="SUPFAM" id="SSF56176">
    <property type="entry name" value="FAD-binding/transporter-associated domain-like"/>
    <property type="match status" value="1"/>
</dbReference>